<dbReference type="GO" id="GO:0030248">
    <property type="term" value="F:cellulose binding"/>
    <property type="evidence" value="ECO:0007669"/>
    <property type="project" value="UniProtKB-UniRule"/>
</dbReference>
<keyword evidence="3 5" id="KW-0964">Secreted</keyword>
<dbReference type="InterPro" id="IPR049892">
    <property type="entry name" value="AA9"/>
</dbReference>
<keyword evidence="5" id="KW-0119">Carbohydrate metabolism</keyword>
<dbReference type="EC" id="1.14.99.56" evidence="5"/>
<evidence type="ECO:0000256" key="4">
    <source>
        <dbReference type="ARBA" id="ARBA00023157"/>
    </source>
</evidence>
<comment type="catalytic activity">
    <reaction evidence="5">
        <text>[(1-&gt;4)-beta-D-glucosyl]n+m + reduced acceptor + O2 = 4-dehydro-beta-D-glucosyl-[(1-&gt;4)-beta-D-glucosyl]n-1 + [(1-&gt;4)-beta-D-glucosyl]m + acceptor + H2O.</text>
        <dbReference type="EC" id="1.14.99.56"/>
    </reaction>
</comment>
<dbReference type="PANTHER" id="PTHR33353:SF2">
    <property type="entry name" value="ENDO-BETA-1,4-GLUCANASE D"/>
    <property type="match status" value="1"/>
</dbReference>
<evidence type="ECO:0000256" key="1">
    <source>
        <dbReference type="ARBA" id="ARBA00001973"/>
    </source>
</evidence>
<dbReference type="AlphaFoldDB" id="A0A1F5LAZ3"/>
<sequence>MQHPGPALVYMSKAPGTAKQYQGDGEWFKIHQESVCDKNKDFTKDAWCTWDKDRIEFTIPASLPDGEYLIRPEHIGVHGAHVGQAEFYNTCAQVKVVGGGNGTPGPTVRFPGAYKKDDPSFNFSIYNGYKDYPMPGPEVWTGASGSSSASEVASVNATAAATAIATTSNEGHEDTCGSHYVRRAHPRAFSY</sequence>
<comment type="function">
    <text evidence="5">Lytic polysaccharide monooxygenase (LMPO) that depolymerizes crystalline and amorphous polysaccharides via the oxidation of scissile alpha- or beta-(1-4)-glycosidic bonds, yielding C1 and/or C4 oxidation products. Catalysis by LPMOs requires the reduction of the active-site copper from Cu(II) to Cu(I) by a reducing agent and H(2)O(2) or O(2) as a cosubstrate.</text>
</comment>
<proteinExistence type="predicted"/>
<gene>
    <name evidence="7" type="ORF">PENARI_c017G12305</name>
</gene>
<keyword evidence="8" id="KW-1185">Reference proteome</keyword>
<dbReference type="GeneID" id="34579192"/>
<feature type="domain" description="Auxiliary Activity family 9 catalytic" evidence="6">
    <location>
        <begin position="2"/>
        <end position="129"/>
    </location>
</feature>
<keyword evidence="5" id="KW-0624">Polysaccharide degradation</keyword>
<comment type="cofactor">
    <cofactor evidence="1">
        <name>Cu(2+)</name>
        <dbReference type="ChEBI" id="CHEBI:29036"/>
    </cofactor>
</comment>
<evidence type="ECO:0000256" key="2">
    <source>
        <dbReference type="ARBA" id="ARBA00004613"/>
    </source>
</evidence>
<evidence type="ECO:0000313" key="8">
    <source>
        <dbReference type="Proteomes" id="UP000177622"/>
    </source>
</evidence>
<dbReference type="GO" id="GO:0005576">
    <property type="term" value="C:extracellular region"/>
    <property type="evidence" value="ECO:0007669"/>
    <property type="project" value="UniProtKB-SubCell"/>
</dbReference>
<dbReference type="Pfam" id="PF03443">
    <property type="entry name" value="AA9"/>
    <property type="match status" value="1"/>
</dbReference>
<dbReference type="GO" id="GO:0030245">
    <property type="term" value="P:cellulose catabolic process"/>
    <property type="evidence" value="ECO:0007669"/>
    <property type="project" value="UniProtKB-UniRule"/>
</dbReference>
<comment type="subcellular location">
    <subcellularLocation>
        <location evidence="2 5">Secreted</location>
    </subcellularLocation>
</comment>
<dbReference type="Gene3D" id="2.70.50.70">
    <property type="match status" value="1"/>
</dbReference>
<keyword evidence="5" id="KW-0136">Cellulose degradation</keyword>
<dbReference type="PANTHER" id="PTHR33353">
    <property type="entry name" value="PUTATIVE (AFU_ORTHOLOGUE AFUA_1G12560)-RELATED"/>
    <property type="match status" value="1"/>
</dbReference>
<dbReference type="RefSeq" id="XP_022485832.1">
    <property type="nucleotide sequence ID" value="XM_022634458.1"/>
</dbReference>
<keyword evidence="4 5" id="KW-1015">Disulfide bond</keyword>
<evidence type="ECO:0000259" key="6">
    <source>
        <dbReference type="Pfam" id="PF03443"/>
    </source>
</evidence>
<dbReference type="OrthoDB" id="3496539at2759"/>
<protein>
    <recommendedName>
        <fullName evidence="5">AA9 family lytic polysaccharide monooxygenase</fullName>
        <ecNumber evidence="5">1.14.99.56</ecNumber>
    </recommendedName>
    <alternativeName>
        <fullName evidence="5">Endo-beta-1,4-glucanase</fullName>
    </alternativeName>
    <alternativeName>
        <fullName evidence="5">Glycosyl hydrolase 61 family protein</fullName>
    </alternativeName>
</protein>
<reference evidence="7 8" key="1">
    <citation type="journal article" date="2016" name="Sci. Rep.">
        <title>Penicillium arizonense, a new, genome sequenced fungal species, reveals a high chemical diversity in secreted metabolites.</title>
        <authorList>
            <person name="Grijseels S."/>
            <person name="Nielsen J.C."/>
            <person name="Randelovic M."/>
            <person name="Nielsen J."/>
            <person name="Nielsen K.F."/>
            <person name="Workman M."/>
            <person name="Frisvad J.C."/>
        </authorList>
    </citation>
    <scope>NUCLEOTIDE SEQUENCE [LARGE SCALE GENOMIC DNA]</scope>
    <source>
        <strain evidence="7 8">CBS 141311</strain>
    </source>
</reference>
<organism evidence="7 8">
    <name type="scientific">Penicillium arizonense</name>
    <dbReference type="NCBI Taxonomy" id="1835702"/>
    <lineage>
        <taxon>Eukaryota</taxon>
        <taxon>Fungi</taxon>
        <taxon>Dikarya</taxon>
        <taxon>Ascomycota</taxon>
        <taxon>Pezizomycotina</taxon>
        <taxon>Eurotiomycetes</taxon>
        <taxon>Eurotiomycetidae</taxon>
        <taxon>Eurotiales</taxon>
        <taxon>Aspergillaceae</taxon>
        <taxon>Penicillium</taxon>
    </lineage>
</organism>
<dbReference type="InterPro" id="IPR005103">
    <property type="entry name" value="AA9_LPMO"/>
</dbReference>
<dbReference type="CDD" id="cd21175">
    <property type="entry name" value="LPMO_AA9"/>
    <property type="match status" value="1"/>
</dbReference>
<dbReference type="Proteomes" id="UP000177622">
    <property type="component" value="Unassembled WGS sequence"/>
</dbReference>
<evidence type="ECO:0000313" key="7">
    <source>
        <dbReference type="EMBL" id="OGE50384.1"/>
    </source>
</evidence>
<dbReference type="GO" id="GO:0008810">
    <property type="term" value="F:cellulase activity"/>
    <property type="evidence" value="ECO:0007669"/>
    <property type="project" value="UniProtKB-UniRule"/>
</dbReference>
<dbReference type="EMBL" id="LXJU01000017">
    <property type="protein sequence ID" value="OGE50384.1"/>
    <property type="molecule type" value="Genomic_DNA"/>
</dbReference>
<comment type="caution">
    <text evidence="7">The sequence shown here is derived from an EMBL/GenBank/DDBJ whole genome shotgun (WGS) entry which is preliminary data.</text>
</comment>
<name>A0A1F5LAZ3_PENAI</name>
<evidence type="ECO:0000256" key="3">
    <source>
        <dbReference type="ARBA" id="ARBA00022525"/>
    </source>
</evidence>
<comment type="domain">
    <text evidence="5">Has a modular structure: an endo-beta-1,4-glucanase catalytic module at the N-terminus, a linker rich in serines and threonines, and a C-terminal carbohydrate-binding module (CBM).</text>
</comment>
<accession>A0A1F5LAZ3</accession>
<dbReference type="STRING" id="1835702.A0A1F5LAZ3"/>
<evidence type="ECO:0000256" key="5">
    <source>
        <dbReference type="RuleBase" id="RU368122"/>
    </source>
</evidence>